<reference evidence="1 2" key="1">
    <citation type="submission" date="2022-05" db="EMBL/GenBank/DDBJ databases">
        <authorList>
            <consortium name="Genoscope - CEA"/>
            <person name="William W."/>
        </authorList>
    </citation>
    <scope>NUCLEOTIDE SEQUENCE [LARGE SCALE GENOMIC DNA]</scope>
</reference>
<comment type="caution">
    <text evidence="1">The sequence shown here is derived from an EMBL/GenBank/DDBJ whole genome shotgun (WGS) entry which is preliminary data.</text>
</comment>
<protein>
    <submittedName>
        <fullName evidence="1">Uncharacterized protein</fullName>
    </submittedName>
</protein>
<dbReference type="Proteomes" id="UP001159427">
    <property type="component" value="Unassembled WGS sequence"/>
</dbReference>
<organism evidence="1 2">
    <name type="scientific">Porites evermanni</name>
    <dbReference type="NCBI Taxonomy" id="104178"/>
    <lineage>
        <taxon>Eukaryota</taxon>
        <taxon>Metazoa</taxon>
        <taxon>Cnidaria</taxon>
        <taxon>Anthozoa</taxon>
        <taxon>Hexacorallia</taxon>
        <taxon>Scleractinia</taxon>
        <taxon>Fungiina</taxon>
        <taxon>Poritidae</taxon>
        <taxon>Porites</taxon>
    </lineage>
</organism>
<feature type="non-terminal residue" evidence="1">
    <location>
        <position position="1"/>
    </location>
</feature>
<dbReference type="EMBL" id="CALNXI010008069">
    <property type="protein sequence ID" value="CAH3199431.1"/>
    <property type="molecule type" value="Genomic_DNA"/>
</dbReference>
<gene>
    <name evidence="1" type="ORF">PEVE_00041919</name>
</gene>
<sequence length="101" mass="11379">AHDLRKSNPRLGSLQGSDIERINQLSKNLTSLWQKLRGHIVPPPARLKRFKSRAIKDALAIGHWRLGIGHSGVQSNAIMCLSDHKKIDSQRPITNAERRLC</sequence>
<proteinExistence type="predicted"/>
<keyword evidence="2" id="KW-1185">Reference proteome</keyword>
<name>A0ABN8T540_9CNID</name>
<evidence type="ECO:0000313" key="2">
    <source>
        <dbReference type="Proteomes" id="UP001159427"/>
    </source>
</evidence>
<evidence type="ECO:0000313" key="1">
    <source>
        <dbReference type="EMBL" id="CAH3199431.1"/>
    </source>
</evidence>
<accession>A0ABN8T540</accession>